<dbReference type="PANTHER" id="PTHR12469">
    <property type="entry name" value="PROTEIN EMI5 HOMOLOG, MITOCHONDRIAL"/>
    <property type="match status" value="1"/>
</dbReference>
<dbReference type="Pfam" id="PF03937">
    <property type="entry name" value="Sdh5"/>
    <property type="match status" value="1"/>
</dbReference>
<gene>
    <name evidence="4" type="ORF">OCGS_0128</name>
</gene>
<reference evidence="4 5" key="1">
    <citation type="journal article" date="2012" name="J. Bacteriol.">
        <title>Draft Genome Sequence of Oceaniovalibus guishaninsula JLT2003T.</title>
        <authorList>
            <person name="Tang K."/>
            <person name="Liu K."/>
            <person name="Jiao N."/>
        </authorList>
    </citation>
    <scope>NUCLEOTIDE SEQUENCE [LARGE SCALE GENOMIC DNA]</scope>
    <source>
        <strain evidence="4 5">JLT2003</strain>
    </source>
</reference>
<protein>
    <recommendedName>
        <fullName evidence="2">FAD assembly factor SdhE</fullName>
    </recommendedName>
</protein>
<evidence type="ECO:0000313" key="4">
    <source>
        <dbReference type="EMBL" id="EKE45768.1"/>
    </source>
</evidence>
<keyword evidence="5" id="KW-1185">Reference proteome</keyword>
<dbReference type="PATRIC" id="fig|1231392.3.peg.129"/>
<evidence type="ECO:0000313" key="5">
    <source>
        <dbReference type="Proteomes" id="UP000006765"/>
    </source>
</evidence>
<comment type="similarity">
    <text evidence="1">Belongs to the SdhE FAD assembly factor family.</text>
</comment>
<comment type="caution">
    <text evidence="4">The sequence shown here is derived from an EMBL/GenBank/DDBJ whole genome shotgun (WGS) entry which is preliminary data.</text>
</comment>
<name>K2HE78_9RHOB</name>
<dbReference type="Proteomes" id="UP000006765">
    <property type="component" value="Unassembled WGS sequence"/>
</dbReference>
<dbReference type="InterPro" id="IPR005631">
    <property type="entry name" value="SDH"/>
</dbReference>
<evidence type="ECO:0000256" key="1">
    <source>
        <dbReference type="ARBA" id="ARBA00008571"/>
    </source>
</evidence>
<evidence type="ECO:0000256" key="2">
    <source>
        <dbReference type="ARBA" id="ARBA00019418"/>
    </source>
</evidence>
<dbReference type="GO" id="GO:0006099">
    <property type="term" value="P:tricarboxylic acid cycle"/>
    <property type="evidence" value="ECO:0007669"/>
    <property type="project" value="TreeGrafter"/>
</dbReference>
<dbReference type="PANTHER" id="PTHR12469:SF2">
    <property type="entry name" value="SUCCINATE DEHYDROGENASE ASSEMBLY FACTOR 2, MITOCHONDRIAL"/>
    <property type="match status" value="1"/>
</dbReference>
<dbReference type="SUPFAM" id="SSF109910">
    <property type="entry name" value="YgfY-like"/>
    <property type="match status" value="1"/>
</dbReference>
<organism evidence="4 5">
    <name type="scientific">Oceaniovalibus guishaninsula JLT2003</name>
    <dbReference type="NCBI Taxonomy" id="1231392"/>
    <lineage>
        <taxon>Bacteria</taxon>
        <taxon>Pseudomonadati</taxon>
        <taxon>Pseudomonadota</taxon>
        <taxon>Alphaproteobacteria</taxon>
        <taxon>Rhodobacterales</taxon>
        <taxon>Roseobacteraceae</taxon>
        <taxon>Oceaniovalibus</taxon>
    </lineage>
</organism>
<dbReference type="eggNOG" id="COG2938">
    <property type="taxonomic scope" value="Bacteria"/>
</dbReference>
<sequence length="97" mass="11090">MTEHSDAEIRLRRLRMRSWHRGTKEMDIVLGHYADERLAIMDDADLALYDALLDENDQDLYRWVSGQAAAPDRFAGLVGRIADHALARLRPAETGRT</sequence>
<accession>K2HE78</accession>
<evidence type="ECO:0000256" key="3">
    <source>
        <dbReference type="ARBA" id="ARBA00023186"/>
    </source>
</evidence>
<dbReference type="InterPro" id="IPR036714">
    <property type="entry name" value="SDH_sf"/>
</dbReference>
<keyword evidence="3" id="KW-0143">Chaperone</keyword>
<dbReference type="RefSeq" id="WP_007425281.1">
    <property type="nucleotide sequence ID" value="NZ_AMGO01000003.1"/>
</dbReference>
<dbReference type="AlphaFoldDB" id="K2HE78"/>
<dbReference type="EMBL" id="AMGO01000003">
    <property type="protein sequence ID" value="EKE45768.1"/>
    <property type="molecule type" value="Genomic_DNA"/>
</dbReference>
<dbReference type="OrthoDB" id="9807264at2"/>
<proteinExistence type="inferred from homology"/>
<dbReference type="STRING" id="1231392.OCGS_0128"/>
<dbReference type="Gene3D" id="1.10.150.250">
    <property type="entry name" value="Flavinator of succinate dehydrogenase"/>
    <property type="match status" value="1"/>
</dbReference>